<evidence type="ECO:0000256" key="1">
    <source>
        <dbReference type="ARBA" id="ARBA00006930"/>
    </source>
</evidence>
<dbReference type="AlphaFoldDB" id="A0A9D1W0K7"/>
<comment type="subunit">
    <text evidence="2">Heterodimer of SbcC and SbcD.</text>
</comment>
<feature type="coiled-coil region" evidence="4">
    <location>
        <begin position="477"/>
        <end position="618"/>
    </location>
</feature>
<dbReference type="Gene3D" id="3.40.50.300">
    <property type="entry name" value="P-loop containing nucleotide triphosphate hydrolases"/>
    <property type="match status" value="2"/>
</dbReference>
<evidence type="ECO:0000313" key="6">
    <source>
        <dbReference type="EMBL" id="HIX49978.1"/>
    </source>
</evidence>
<evidence type="ECO:0000259" key="5">
    <source>
        <dbReference type="Pfam" id="PF13476"/>
    </source>
</evidence>
<dbReference type="PANTHER" id="PTHR32114:SF2">
    <property type="entry name" value="ABC TRANSPORTER ABCH.3"/>
    <property type="match status" value="1"/>
</dbReference>
<feature type="domain" description="Rad50/SbcC-type AAA" evidence="5">
    <location>
        <begin position="5"/>
        <end position="233"/>
    </location>
</feature>
<sequence length="890" mass="98909">MRPEKLSFCGINSFSKPAEIDFSALLSGGIFGIFGDTGSGKTTILDSMIFALYGRADRAKSGGTDIINYNCDKANVSFEFSLEKDGARRYYRAEREIRRKNAAQKLALYEKEEAGWRCVSEGVRNTNERIQELVGLSFEDFKKCIALPQGEFAQFVKAERGERLRLIARLFDLEVYGDKLNAVVRRRQDEAKSALDRKEGEFSGYAAYTAEELAKMREERAGLSERLQKAEEEYLRSRAAFEKLKGDYTKGKKLAEHRAVQRALERRADETAKKRADLALLPAAEKIAGLLSERRAAEKELRQCTQRKEKLQEMRSRAAAALSAAEERLRGSDLDGALLGLRARRESLKVLRADIDELGALAKARSRAAADYKRAQAEKADAEREIASLQSSLASFAERIRGSAAGTDLSAFLRENLDSALLESEYADAEQYFTKTLQALRGGYPHEGELYRDAEQALEERLLHYTHLRASQKQGDAAQLLRAFERAQAEGKALSEQKHAAELRLAQRQGDLREAEQRLSLSLQQGQEARAKADAIAEKLRQATGSPAEGGFDKLDAELARQEEELLRQKREAEEKRASAERELHAAELETTRAEEREENLQKAVQKGEEQIAKLLAETSFPDAAAAESLYMRRDKAALQAEIEVYDRECAAVAAAIAALTAEGEIAPVGEEEFAAASARFEAQGRQREELGRQAAVAASRIGQYEAALQQKKALEAEHDTLQQRFAVLEKLRGLLYGNKFMEFVAGEYLAEIADAASDTLLKLTGGRYFVRYEQGFFVGDNFNAGQQRSVNTLSGGETFLVSLSLALALSAAIYAKSLRPIEFFFLDEGFGTLDEKLIDTVMDSLEKLKNRHFSIGLISHVEELKHRIGHKIVVNAAPEGGSSSINICC</sequence>
<feature type="coiled-coil region" evidence="4">
    <location>
        <begin position="705"/>
        <end position="732"/>
    </location>
</feature>
<reference evidence="6" key="2">
    <citation type="submission" date="2021-04" db="EMBL/GenBank/DDBJ databases">
        <authorList>
            <person name="Gilroy R."/>
        </authorList>
    </citation>
    <scope>NUCLEOTIDE SEQUENCE</scope>
    <source>
        <strain evidence="6">2189</strain>
    </source>
</reference>
<dbReference type="InterPro" id="IPR027417">
    <property type="entry name" value="P-loop_NTPase"/>
</dbReference>
<dbReference type="SUPFAM" id="SSF52540">
    <property type="entry name" value="P-loop containing nucleoside triphosphate hydrolases"/>
    <property type="match status" value="1"/>
</dbReference>
<dbReference type="Pfam" id="PF13558">
    <property type="entry name" value="SbcC_Walker_B"/>
    <property type="match status" value="1"/>
</dbReference>
<dbReference type="PANTHER" id="PTHR32114">
    <property type="entry name" value="ABC TRANSPORTER ABCH.3"/>
    <property type="match status" value="1"/>
</dbReference>
<dbReference type="Pfam" id="PF13476">
    <property type="entry name" value="AAA_23"/>
    <property type="match status" value="1"/>
</dbReference>
<evidence type="ECO:0000256" key="3">
    <source>
        <dbReference type="ARBA" id="ARBA00013368"/>
    </source>
</evidence>
<comment type="similarity">
    <text evidence="1">Belongs to the SMC family. SbcC subfamily.</text>
</comment>
<evidence type="ECO:0000313" key="7">
    <source>
        <dbReference type="Proteomes" id="UP000886847"/>
    </source>
</evidence>
<gene>
    <name evidence="6" type="ORF">H9851_01685</name>
</gene>
<feature type="coiled-coil region" evidence="4">
    <location>
        <begin position="213"/>
        <end position="247"/>
    </location>
</feature>
<organism evidence="6 7">
    <name type="scientific">Candidatus Borkfalkia faecavium</name>
    <dbReference type="NCBI Taxonomy" id="2838508"/>
    <lineage>
        <taxon>Bacteria</taxon>
        <taxon>Bacillati</taxon>
        <taxon>Bacillota</taxon>
        <taxon>Clostridia</taxon>
        <taxon>Christensenellales</taxon>
        <taxon>Christensenellaceae</taxon>
        <taxon>Candidatus Borkfalkia</taxon>
    </lineage>
</organism>
<feature type="coiled-coil region" evidence="4">
    <location>
        <begin position="365"/>
        <end position="399"/>
    </location>
</feature>
<name>A0A9D1W0K7_9FIRM</name>
<keyword evidence="4" id="KW-0175">Coiled coil</keyword>
<reference evidence="6" key="1">
    <citation type="journal article" date="2021" name="PeerJ">
        <title>Extensive microbial diversity within the chicken gut microbiome revealed by metagenomics and culture.</title>
        <authorList>
            <person name="Gilroy R."/>
            <person name="Ravi A."/>
            <person name="Getino M."/>
            <person name="Pursley I."/>
            <person name="Horton D.L."/>
            <person name="Alikhan N.F."/>
            <person name="Baker D."/>
            <person name="Gharbi K."/>
            <person name="Hall N."/>
            <person name="Watson M."/>
            <person name="Adriaenssens E.M."/>
            <person name="Foster-Nyarko E."/>
            <person name="Jarju S."/>
            <person name="Secka A."/>
            <person name="Antonio M."/>
            <person name="Oren A."/>
            <person name="Chaudhuri R.R."/>
            <person name="La Ragione R."/>
            <person name="Hildebrand F."/>
            <person name="Pallen M.J."/>
        </authorList>
    </citation>
    <scope>NUCLEOTIDE SEQUENCE</scope>
    <source>
        <strain evidence="6">2189</strain>
    </source>
</reference>
<proteinExistence type="inferred from homology"/>
<accession>A0A9D1W0K7</accession>
<feature type="coiled-coil region" evidence="4">
    <location>
        <begin position="287"/>
        <end position="328"/>
    </location>
</feature>
<dbReference type="Proteomes" id="UP000886847">
    <property type="component" value="Unassembled WGS sequence"/>
</dbReference>
<dbReference type="InterPro" id="IPR038729">
    <property type="entry name" value="Rad50/SbcC_AAA"/>
</dbReference>
<protein>
    <recommendedName>
        <fullName evidence="3">Nuclease SbcCD subunit C</fullName>
    </recommendedName>
</protein>
<comment type="caution">
    <text evidence="6">The sequence shown here is derived from an EMBL/GenBank/DDBJ whole genome shotgun (WGS) entry which is preliminary data.</text>
</comment>
<evidence type="ECO:0000256" key="4">
    <source>
        <dbReference type="SAM" id="Coils"/>
    </source>
</evidence>
<evidence type="ECO:0000256" key="2">
    <source>
        <dbReference type="ARBA" id="ARBA00011322"/>
    </source>
</evidence>
<dbReference type="EMBL" id="DXEW01000005">
    <property type="protein sequence ID" value="HIX49978.1"/>
    <property type="molecule type" value="Genomic_DNA"/>
</dbReference>